<organism evidence="2 3">
    <name type="scientific">Camelina sativa</name>
    <name type="common">False flax</name>
    <name type="synonym">Myagrum sativum</name>
    <dbReference type="NCBI Taxonomy" id="90675"/>
    <lineage>
        <taxon>Eukaryota</taxon>
        <taxon>Viridiplantae</taxon>
        <taxon>Streptophyta</taxon>
        <taxon>Embryophyta</taxon>
        <taxon>Tracheophyta</taxon>
        <taxon>Spermatophyta</taxon>
        <taxon>Magnoliopsida</taxon>
        <taxon>eudicotyledons</taxon>
        <taxon>Gunneridae</taxon>
        <taxon>Pentapetalae</taxon>
        <taxon>rosids</taxon>
        <taxon>malvids</taxon>
        <taxon>Brassicales</taxon>
        <taxon>Brassicaceae</taxon>
        <taxon>Camelineae</taxon>
        <taxon>Camelina</taxon>
    </lineage>
</organism>
<feature type="compositionally biased region" description="Basic and acidic residues" evidence="1">
    <location>
        <begin position="63"/>
        <end position="75"/>
    </location>
</feature>
<reference evidence="3" key="2">
    <citation type="submission" date="2025-08" db="UniProtKB">
        <authorList>
            <consortium name="RefSeq"/>
        </authorList>
    </citation>
    <scope>IDENTIFICATION</scope>
    <source>
        <tissue evidence="3">Leaf</tissue>
    </source>
</reference>
<dbReference type="GeneID" id="104700984"/>
<name>A0ABM0SR28_CAMSA</name>
<feature type="compositionally biased region" description="Basic and acidic residues" evidence="1">
    <location>
        <begin position="83"/>
        <end position="98"/>
    </location>
</feature>
<dbReference type="RefSeq" id="XP_010414905.1">
    <property type="nucleotide sequence ID" value="XM_010416603.2"/>
</dbReference>
<sequence>MVDRHGGYKRDEKNHYRFSHHDLRADGVVAQVEKSVNIIIGHRQTQRQASSREQNQSGYKGTTSRDEGKTKEKYTTMKIPKWKHYDSENKLGQKENMNEKPTMIDAGGWVRPNRAMWASPPNSSSSKSQNNN</sequence>
<reference evidence="2" key="1">
    <citation type="journal article" date="2014" name="Nat. Commun.">
        <title>The emerging biofuel crop Camelina sativa retains a highly undifferentiated hexaploid genome structure.</title>
        <authorList>
            <person name="Kagale S."/>
            <person name="Koh C."/>
            <person name="Nixon J."/>
            <person name="Bollina V."/>
            <person name="Clarke W.E."/>
            <person name="Tuteja R."/>
            <person name="Spillane C."/>
            <person name="Robinson S.J."/>
            <person name="Links M.G."/>
            <person name="Clarke C."/>
            <person name="Higgins E.E."/>
            <person name="Huebert T."/>
            <person name="Sharpe A.G."/>
            <person name="Parkin I.A."/>
        </authorList>
    </citation>
    <scope>NUCLEOTIDE SEQUENCE [LARGE SCALE GENOMIC DNA]</scope>
    <source>
        <strain evidence="2">cv. DH55</strain>
    </source>
</reference>
<evidence type="ECO:0000256" key="1">
    <source>
        <dbReference type="SAM" id="MobiDB-lite"/>
    </source>
</evidence>
<feature type="compositionally biased region" description="Polar residues" evidence="1">
    <location>
        <begin position="46"/>
        <end position="62"/>
    </location>
</feature>
<evidence type="ECO:0000313" key="3">
    <source>
        <dbReference type="RefSeq" id="XP_010414905.1"/>
    </source>
</evidence>
<evidence type="ECO:0000313" key="2">
    <source>
        <dbReference type="Proteomes" id="UP000694864"/>
    </source>
</evidence>
<dbReference type="Proteomes" id="UP000694864">
    <property type="component" value="Chromosome 7"/>
</dbReference>
<protein>
    <submittedName>
        <fullName evidence="3">Uncharacterized protein LOC104700984</fullName>
    </submittedName>
</protein>
<feature type="region of interest" description="Disordered" evidence="1">
    <location>
        <begin position="41"/>
        <end position="132"/>
    </location>
</feature>
<accession>A0ABM0SR28</accession>
<gene>
    <name evidence="3" type="primary">LOC104700984</name>
</gene>
<keyword evidence="2" id="KW-1185">Reference proteome</keyword>
<proteinExistence type="predicted"/>
<feature type="compositionally biased region" description="Low complexity" evidence="1">
    <location>
        <begin position="119"/>
        <end position="132"/>
    </location>
</feature>